<dbReference type="EMBL" id="CADCTR010002868">
    <property type="protein sequence ID" value="CAA9372134.1"/>
    <property type="molecule type" value="Genomic_DNA"/>
</dbReference>
<name>A0A6J4N139_9CHLR</name>
<reference evidence="1" key="1">
    <citation type="submission" date="2020-02" db="EMBL/GenBank/DDBJ databases">
        <authorList>
            <person name="Meier V. D."/>
        </authorList>
    </citation>
    <scope>NUCLEOTIDE SEQUENCE</scope>
    <source>
        <strain evidence="1">AVDCRST_MAG93</strain>
    </source>
</reference>
<gene>
    <name evidence="1" type="ORF">AVDCRST_MAG93-8506</name>
</gene>
<evidence type="ECO:0000313" key="1">
    <source>
        <dbReference type="EMBL" id="CAA9372134.1"/>
    </source>
</evidence>
<accession>A0A6J4N139</accession>
<proteinExistence type="predicted"/>
<organism evidence="1">
    <name type="scientific">uncultured Chloroflexia bacterium</name>
    <dbReference type="NCBI Taxonomy" id="1672391"/>
    <lineage>
        <taxon>Bacteria</taxon>
        <taxon>Bacillati</taxon>
        <taxon>Chloroflexota</taxon>
        <taxon>Chloroflexia</taxon>
        <taxon>environmental samples</taxon>
    </lineage>
</organism>
<sequence length="110" mass="12513">MAKDCTKRAPSFKPDKSFTSMEEFTRIDDHWRLKLLHSACYQGLRARAGDHLPRKTTRFADFVERHHRTPKAGYPSGRLKYLAERSAILGATRTVTMRYEEAKAGVGGSN</sequence>
<dbReference type="AlphaFoldDB" id="A0A6J4N139"/>
<protein>
    <submittedName>
        <fullName evidence="1">Uncharacterized protein</fullName>
    </submittedName>
</protein>